<feature type="domain" description="ABM" evidence="2">
    <location>
        <begin position="4"/>
        <end position="79"/>
    </location>
</feature>
<dbReference type="InterPro" id="IPR007138">
    <property type="entry name" value="ABM_dom"/>
</dbReference>
<name>A0A562QNU2_9PSED</name>
<keyword evidence="1" id="KW-0472">Membrane</keyword>
<organism evidence="3 4">
    <name type="scientific">Pseudomonas duriflava</name>
    <dbReference type="NCBI Taxonomy" id="459528"/>
    <lineage>
        <taxon>Bacteria</taxon>
        <taxon>Pseudomonadati</taxon>
        <taxon>Pseudomonadota</taxon>
        <taxon>Gammaproteobacteria</taxon>
        <taxon>Pseudomonadales</taxon>
        <taxon>Pseudomonadaceae</taxon>
        <taxon>Pseudomonas</taxon>
    </lineage>
</organism>
<protein>
    <recommendedName>
        <fullName evidence="2">ABM domain-containing protein</fullName>
    </recommendedName>
</protein>
<evidence type="ECO:0000313" key="4">
    <source>
        <dbReference type="Proteomes" id="UP000316905"/>
    </source>
</evidence>
<dbReference type="InterPro" id="IPR011008">
    <property type="entry name" value="Dimeric_a/b-barrel"/>
</dbReference>
<keyword evidence="1" id="KW-1133">Transmembrane helix</keyword>
<keyword evidence="1" id="KW-0812">Transmembrane</keyword>
<dbReference type="EMBL" id="VLKY01000001">
    <property type="protein sequence ID" value="TWI58419.1"/>
    <property type="molecule type" value="Genomic_DNA"/>
</dbReference>
<accession>A0A562QNU2</accession>
<comment type="caution">
    <text evidence="3">The sequence shown here is derived from an EMBL/GenBank/DDBJ whole genome shotgun (WGS) entry which is preliminary data.</text>
</comment>
<dbReference type="SUPFAM" id="SSF54909">
    <property type="entry name" value="Dimeric alpha+beta barrel"/>
    <property type="match status" value="1"/>
</dbReference>
<feature type="transmembrane region" description="Helical" evidence="1">
    <location>
        <begin position="114"/>
        <end position="138"/>
    </location>
</feature>
<dbReference type="AlphaFoldDB" id="A0A562QNU2"/>
<keyword evidence="4" id="KW-1185">Reference proteome</keyword>
<dbReference type="InterPro" id="IPR038762">
    <property type="entry name" value="ABM_predict"/>
</dbReference>
<reference evidence="3 4" key="1">
    <citation type="journal article" date="2015" name="Stand. Genomic Sci.">
        <title>Genomic Encyclopedia of Bacterial and Archaeal Type Strains, Phase III: the genomes of soil and plant-associated and newly described type strains.</title>
        <authorList>
            <person name="Whitman W.B."/>
            <person name="Woyke T."/>
            <person name="Klenk H.P."/>
            <person name="Zhou Y."/>
            <person name="Lilburn T.G."/>
            <person name="Beck B.J."/>
            <person name="De Vos P."/>
            <person name="Vandamme P."/>
            <person name="Eisen J.A."/>
            <person name="Garrity G."/>
            <person name="Hugenholtz P."/>
            <person name="Kyrpides N.C."/>
        </authorList>
    </citation>
    <scope>NUCLEOTIDE SEQUENCE [LARGE SCALE GENOMIC DNA]</scope>
    <source>
        <strain evidence="3 4">CGMCC 1.6858</strain>
    </source>
</reference>
<evidence type="ECO:0000259" key="2">
    <source>
        <dbReference type="Pfam" id="PF03992"/>
    </source>
</evidence>
<dbReference type="Pfam" id="PF03992">
    <property type="entry name" value="ABM"/>
    <property type="match status" value="1"/>
</dbReference>
<dbReference type="RefSeq" id="WP_145136478.1">
    <property type="nucleotide sequence ID" value="NZ_VLKY01000001.1"/>
</dbReference>
<feature type="transmembrane region" description="Helical" evidence="1">
    <location>
        <begin position="144"/>
        <end position="163"/>
    </location>
</feature>
<evidence type="ECO:0000256" key="1">
    <source>
        <dbReference type="SAM" id="Phobius"/>
    </source>
</evidence>
<dbReference type="Gene3D" id="3.30.70.100">
    <property type="match status" value="1"/>
</dbReference>
<dbReference type="PANTHER" id="PTHR40057:SF1">
    <property type="entry name" value="SLR1162 PROTEIN"/>
    <property type="match status" value="1"/>
</dbReference>
<dbReference type="PANTHER" id="PTHR40057">
    <property type="entry name" value="SLR1162 PROTEIN"/>
    <property type="match status" value="1"/>
</dbReference>
<gene>
    <name evidence="3" type="ORF">IQ22_00123</name>
</gene>
<evidence type="ECO:0000313" key="3">
    <source>
        <dbReference type="EMBL" id="TWI58419.1"/>
    </source>
</evidence>
<proteinExistence type="predicted"/>
<dbReference type="Proteomes" id="UP000316905">
    <property type="component" value="Unassembled WGS sequence"/>
</dbReference>
<sequence>MTHPVTLMVARRVAEGRYDDFLTWLHEGERLATHYPGYLGSGVLSPPPGDNEVQIIFRFTDEHTLDEWEHSSTRQRWLERGQGLFEQPHEHRAQGLDTWFATSRGTPPRWKQSIAVWLAFFPISLLFNALFGASLSSLTLLPRVLVSTLILTPIMVCLFIPLVTRLLSGWLNQAPNPSAARRPLRAVISRQS</sequence>
<dbReference type="OrthoDB" id="6986893at2"/>